<dbReference type="Proteomes" id="UP000665020">
    <property type="component" value="Chromosome"/>
</dbReference>
<dbReference type="AlphaFoldDB" id="A0A8A7KGA7"/>
<comment type="function">
    <text evidence="2">May play the central regulatory role in sporulation. It may be an element of the effector pathway responsible for the activation of sporulation genes in response to nutritional stress. Spo0A may act in concert with spo0H (a sigma factor) to control the expression of some genes that are critical to the sporulation process.</text>
</comment>
<dbReference type="Gene3D" id="3.40.50.2300">
    <property type="match status" value="1"/>
</dbReference>
<dbReference type="EMBL" id="CP046640">
    <property type="protein sequence ID" value="QTL98738.1"/>
    <property type="molecule type" value="Genomic_DNA"/>
</dbReference>
<dbReference type="InterPro" id="IPR001789">
    <property type="entry name" value="Sig_transdc_resp-reg_receiver"/>
</dbReference>
<protein>
    <recommendedName>
        <fullName evidence="1">Stage 0 sporulation protein A homolog</fullName>
    </recommendedName>
</protein>
<evidence type="ECO:0000259" key="4">
    <source>
        <dbReference type="PROSITE" id="PS50110"/>
    </source>
</evidence>
<accession>A0A8A7KGA7</accession>
<evidence type="ECO:0000313" key="5">
    <source>
        <dbReference type="EMBL" id="QTL98738.1"/>
    </source>
</evidence>
<name>A0A8A7KGA7_9FIRM</name>
<evidence type="ECO:0000256" key="1">
    <source>
        <dbReference type="ARBA" id="ARBA00018672"/>
    </source>
</evidence>
<dbReference type="KEGG" id="ifn:GM661_12565"/>
<feature type="domain" description="Response regulatory" evidence="4">
    <location>
        <begin position="4"/>
        <end position="58"/>
    </location>
</feature>
<keyword evidence="3" id="KW-0597">Phosphoprotein</keyword>
<sequence length="58" mass="6961">MSYNIYLLEDENNLNQLLSSYLENERWKVKSFLRGLEAKKAISKNPHLWILDIRLILI</sequence>
<dbReference type="RefSeq" id="WP_330165215.1">
    <property type="nucleotide sequence ID" value="NZ_CP046640.1"/>
</dbReference>
<keyword evidence="6" id="KW-1185">Reference proteome</keyword>
<dbReference type="SUPFAM" id="SSF52172">
    <property type="entry name" value="CheY-like"/>
    <property type="match status" value="1"/>
</dbReference>
<dbReference type="GO" id="GO:0000160">
    <property type="term" value="P:phosphorelay signal transduction system"/>
    <property type="evidence" value="ECO:0007669"/>
    <property type="project" value="InterPro"/>
</dbReference>
<feature type="modified residue" description="4-aspartylphosphate" evidence="3">
    <location>
        <position position="52"/>
    </location>
</feature>
<evidence type="ECO:0000256" key="2">
    <source>
        <dbReference type="ARBA" id="ARBA00024867"/>
    </source>
</evidence>
<reference evidence="5" key="1">
    <citation type="submission" date="2019-12" db="EMBL/GenBank/DDBJ databases">
        <authorList>
            <person name="zhang j."/>
            <person name="sun C.M."/>
        </authorList>
    </citation>
    <scope>NUCLEOTIDE SEQUENCE</scope>
    <source>
        <strain evidence="5">NS-1</strain>
    </source>
</reference>
<gene>
    <name evidence="5" type="ORF">GM661_12565</name>
</gene>
<proteinExistence type="predicted"/>
<dbReference type="InterPro" id="IPR011006">
    <property type="entry name" value="CheY-like_superfamily"/>
</dbReference>
<evidence type="ECO:0000313" key="6">
    <source>
        <dbReference type="Proteomes" id="UP000665020"/>
    </source>
</evidence>
<dbReference type="PROSITE" id="PS50110">
    <property type="entry name" value="RESPONSE_REGULATORY"/>
    <property type="match status" value="1"/>
</dbReference>
<organism evidence="5 6">
    <name type="scientific">Iocasia fonsfrigidae</name>
    <dbReference type="NCBI Taxonomy" id="2682810"/>
    <lineage>
        <taxon>Bacteria</taxon>
        <taxon>Bacillati</taxon>
        <taxon>Bacillota</taxon>
        <taxon>Clostridia</taxon>
        <taxon>Halanaerobiales</taxon>
        <taxon>Halanaerobiaceae</taxon>
        <taxon>Iocasia</taxon>
    </lineage>
</organism>
<evidence type="ECO:0000256" key="3">
    <source>
        <dbReference type="PROSITE-ProRule" id="PRU00169"/>
    </source>
</evidence>